<evidence type="ECO:0008006" key="5">
    <source>
        <dbReference type="Google" id="ProtNLM"/>
    </source>
</evidence>
<dbReference type="EMBL" id="KL198025">
    <property type="protein sequence ID" value="KDQ16939.1"/>
    <property type="molecule type" value="Genomic_DNA"/>
</dbReference>
<proteinExistence type="predicted"/>
<sequence>MQLQLQLLSFLIFLFSSLVLVNVDRLLTSSTAVANEYPSTIPYGPRSAASSLCRCVATATIQPAASHVSRASTYRPPDARTSMMPSVSAPIPALSNRRTRASRARAPMPRTRVRRLRGLSMFVRPAESLHSFIRTLSIPQPRRARLFELR</sequence>
<dbReference type="InParanoid" id="A0A067MN29"/>
<dbReference type="Proteomes" id="UP000027195">
    <property type="component" value="Unassembled WGS sequence"/>
</dbReference>
<feature type="chain" id="PRO_5001641410" description="Secreted protein" evidence="2">
    <location>
        <begin position="24"/>
        <end position="150"/>
    </location>
</feature>
<dbReference type="HOGENOM" id="CLU_1740196_0_0_1"/>
<evidence type="ECO:0000313" key="4">
    <source>
        <dbReference type="Proteomes" id="UP000027195"/>
    </source>
</evidence>
<protein>
    <recommendedName>
        <fullName evidence="5">Secreted protein</fullName>
    </recommendedName>
</protein>
<evidence type="ECO:0000256" key="2">
    <source>
        <dbReference type="SAM" id="SignalP"/>
    </source>
</evidence>
<name>A0A067MN29_BOTB1</name>
<accession>A0A067MN29</accession>
<evidence type="ECO:0000256" key="1">
    <source>
        <dbReference type="SAM" id="MobiDB-lite"/>
    </source>
</evidence>
<evidence type="ECO:0000313" key="3">
    <source>
        <dbReference type="EMBL" id="KDQ16939.1"/>
    </source>
</evidence>
<feature type="signal peptide" evidence="2">
    <location>
        <begin position="1"/>
        <end position="23"/>
    </location>
</feature>
<dbReference type="AlphaFoldDB" id="A0A067MN29"/>
<organism evidence="3 4">
    <name type="scientific">Botryobasidium botryosum (strain FD-172 SS1)</name>
    <dbReference type="NCBI Taxonomy" id="930990"/>
    <lineage>
        <taxon>Eukaryota</taxon>
        <taxon>Fungi</taxon>
        <taxon>Dikarya</taxon>
        <taxon>Basidiomycota</taxon>
        <taxon>Agaricomycotina</taxon>
        <taxon>Agaricomycetes</taxon>
        <taxon>Cantharellales</taxon>
        <taxon>Botryobasidiaceae</taxon>
        <taxon>Botryobasidium</taxon>
    </lineage>
</organism>
<feature type="region of interest" description="Disordered" evidence="1">
    <location>
        <begin position="68"/>
        <end position="90"/>
    </location>
</feature>
<keyword evidence="2" id="KW-0732">Signal</keyword>
<reference evidence="4" key="1">
    <citation type="journal article" date="2014" name="Proc. Natl. Acad. Sci. U.S.A.">
        <title>Extensive sampling of basidiomycete genomes demonstrates inadequacy of the white-rot/brown-rot paradigm for wood decay fungi.</title>
        <authorList>
            <person name="Riley R."/>
            <person name="Salamov A.A."/>
            <person name="Brown D.W."/>
            <person name="Nagy L.G."/>
            <person name="Floudas D."/>
            <person name="Held B.W."/>
            <person name="Levasseur A."/>
            <person name="Lombard V."/>
            <person name="Morin E."/>
            <person name="Otillar R."/>
            <person name="Lindquist E.A."/>
            <person name="Sun H."/>
            <person name="LaButti K.M."/>
            <person name="Schmutz J."/>
            <person name="Jabbour D."/>
            <person name="Luo H."/>
            <person name="Baker S.E."/>
            <person name="Pisabarro A.G."/>
            <person name="Walton J.D."/>
            <person name="Blanchette R.A."/>
            <person name="Henrissat B."/>
            <person name="Martin F."/>
            <person name="Cullen D."/>
            <person name="Hibbett D.S."/>
            <person name="Grigoriev I.V."/>
        </authorList>
    </citation>
    <scope>NUCLEOTIDE SEQUENCE [LARGE SCALE GENOMIC DNA]</scope>
    <source>
        <strain evidence="4">FD-172 SS1</strain>
    </source>
</reference>
<keyword evidence="4" id="KW-1185">Reference proteome</keyword>
<gene>
    <name evidence="3" type="ORF">BOTBODRAFT_220756</name>
</gene>